<accession>A0A222Z9C9</accession>
<evidence type="ECO:0000313" key="2">
    <source>
        <dbReference type="Proteomes" id="UP000224728"/>
    </source>
</evidence>
<dbReference type="Proteomes" id="UP000224728">
    <property type="component" value="Segment"/>
</dbReference>
<reference evidence="1 2" key="1">
    <citation type="submission" date="2017-06" db="EMBL/GenBank/DDBJ databases">
        <authorList>
            <person name="Alvidrez A."/>
            <person name="Amparan D."/>
            <person name="Behrens K."/>
            <person name="Bonilla R."/>
            <person name="Bustillos I."/>
            <person name="Echeverri J."/>
            <person name="Girard H.G."/>
            <person name="Hidrogo M."/>
            <person name="Lujan J."/>
            <person name="Martinez M."/>
            <person name="Ontiveros C."/>
            <person name="Piedra M."/>
            <person name="Reyes N."/>
            <person name="Reyes P."/>
            <person name="Saenz P."/>
            <person name="Sanchez B."/>
            <person name="Suarez P."/>
            <person name="Torres G."/>
            <person name="Klyczek K."/>
            <person name="Garlena R.A."/>
            <person name="Russell D.A."/>
            <person name="Pope W.H."/>
            <person name="Jacobs-Sera D."/>
            <person name="Hendrix R.W."/>
            <person name="Hatfull G.F."/>
        </authorList>
    </citation>
    <scope>NUCLEOTIDE SEQUENCE [LARGE SCALE GENOMIC DNA]</scope>
</reference>
<evidence type="ECO:0000313" key="1">
    <source>
        <dbReference type="EMBL" id="ASR80684.1"/>
    </source>
</evidence>
<protein>
    <submittedName>
        <fullName evidence="1">Uncharacterized protein</fullName>
    </submittedName>
</protein>
<dbReference type="OrthoDB" id="7098at10239"/>
<proteinExistence type="predicted"/>
<dbReference type="EMBL" id="MF189177">
    <property type="protein sequence ID" value="ASR80684.1"/>
    <property type="molecule type" value="Genomic_DNA"/>
</dbReference>
<gene>
    <name evidence="1" type="ORF">SEA_PICCOLETTO_53</name>
</gene>
<sequence length="316" mass="35204">MKFETETFDRENYSSDGPGVTTRYQDAVSKEMIAYIDYSEDRKQAAVALFAPGTTMRGTSRYPMRPKAKAEGIVARHLRKQGYTEPAEHADRPIDNEIEDRALQAAFQLNGARRRSPNDDGVIEIRARVEFDGSVIFTILTDTRGRLEVKLDGHEFPRQTELTRAARWAISDANIASIDAALKQLDDDEAAADKAEADLLPDICPRCGINKLDRVRPALNARSRYAPVYICSPCGTHEALTPGGVDLWHDPEHALRAIRLRYEANNTVMRGRIPEDSFAARVMTDAERDVNAIVRATTADAVASYSPAQWPDSVQL</sequence>
<keyword evidence="2" id="KW-1185">Reference proteome</keyword>
<organism evidence="1 2">
    <name type="scientific">Arthrobacter phage Piccoletto</name>
    <dbReference type="NCBI Taxonomy" id="2024282"/>
    <lineage>
        <taxon>Viruses</taxon>
        <taxon>Duplodnaviria</taxon>
        <taxon>Heunggongvirae</taxon>
        <taxon>Uroviricota</taxon>
        <taxon>Caudoviricetes</taxon>
        <taxon>Berryhillviridae</taxon>
        <taxon>Jawnskivirus</taxon>
        <taxon>Jawnskivirus piccoletto</taxon>
        <taxon>Marthavirus piccoletto</taxon>
    </lineage>
</organism>
<name>A0A222Z9C9_9CAUD</name>